<dbReference type="OrthoDB" id="799522at2"/>
<name>A0A226HC34_9FLAO</name>
<dbReference type="AlphaFoldDB" id="A0A226HC34"/>
<feature type="signal peptide" evidence="2">
    <location>
        <begin position="1"/>
        <end position="21"/>
    </location>
</feature>
<keyword evidence="2" id="KW-0732">Signal</keyword>
<feature type="compositionally biased region" description="Basic and acidic residues" evidence="1">
    <location>
        <begin position="155"/>
        <end position="170"/>
    </location>
</feature>
<evidence type="ECO:0000256" key="1">
    <source>
        <dbReference type="SAM" id="MobiDB-lite"/>
    </source>
</evidence>
<reference evidence="3 4" key="1">
    <citation type="submission" date="2016-11" db="EMBL/GenBank/DDBJ databases">
        <title>Whole genomes of Flavobacteriaceae.</title>
        <authorList>
            <person name="Stine C."/>
            <person name="Li C."/>
            <person name="Tadesse D."/>
        </authorList>
    </citation>
    <scope>NUCLEOTIDE SEQUENCE [LARGE SCALE GENOMIC DNA]</scope>
    <source>
        <strain evidence="3 4">DSM 18292</strain>
    </source>
</reference>
<feature type="chain" id="PRO_5012917639" description="Secreted protein" evidence="2">
    <location>
        <begin position="22"/>
        <end position="170"/>
    </location>
</feature>
<comment type="caution">
    <text evidence="3">The sequence shown here is derived from an EMBL/GenBank/DDBJ whole genome shotgun (WGS) entry which is preliminary data.</text>
</comment>
<feature type="region of interest" description="Disordered" evidence="1">
    <location>
        <begin position="116"/>
        <end position="170"/>
    </location>
</feature>
<organism evidence="3 4">
    <name type="scientific">Flavobacterium hercynium</name>
    <dbReference type="NCBI Taxonomy" id="387094"/>
    <lineage>
        <taxon>Bacteria</taxon>
        <taxon>Pseudomonadati</taxon>
        <taxon>Bacteroidota</taxon>
        <taxon>Flavobacteriia</taxon>
        <taxon>Flavobacteriales</taxon>
        <taxon>Flavobacteriaceae</taxon>
        <taxon>Flavobacterium</taxon>
    </lineage>
</organism>
<gene>
    <name evidence="3" type="ORF">B0A66_12300</name>
</gene>
<dbReference type="RefSeq" id="WP_089050136.1">
    <property type="nucleotide sequence ID" value="NZ_FXTV01000022.1"/>
</dbReference>
<dbReference type="Proteomes" id="UP000198345">
    <property type="component" value="Unassembled WGS sequence"/>
</dbReference>
<evidence type="ECO:0000313" key="4">
    <source>
        <dbReference type="Proteomes" id="UP000198345"/>
    </source>
</evidence>
<sequence length="170" mass="19986">MKTIKIAIAGLFLLVANASNAQVSVNVNIGTPPAWGPSGYSEMEYYYLPDIESYYDVRSSQFIYFGGGKWVRSTRLPRQYRNYDLYGGYKVVLTDYHGRSPYSHFDKHRVAYCKGYHGAPQRPYKPRPVYAYKERHDNRKGPKHDKHHDKHDKHDRHDRDDRRHEGPGRR</sequence>
<evidence type="ECO:0000313" key="3">
    <source>
        <dbReference type="EMBL" id="OXA90990.1"/>
    </source>
</evidence>
<protein>
    <recommendedName>
        <fullName evidence="5">Secreted protein</fullName>
    </recommendedName>
</protein>
<feature type="compositionally biased region" description="Basic residues" evidence="1">
    <location>
        <begin position="141"/>
        <end position="154"/>
    </location>
</feature>
<keyword evidence="4" id="KW-1185">Reference proteome</keyword>
<proteinExistence type="predicted"/>
<dbReference type="EMBL" id="MUGW01000024">
    <property type="protein sequence ID" value="OXA90990.1"/>
    <property type="molecule type" value="Genomic_DNA"/>
</dbReference>
<accession>A0A226HC34</accession>
<evidence type="ECO:0000256" key="2">
    <source>
        <dbReference type="SAM" id="SignalP"/>
    </source>
</evidence>
<evidence type="ECO:0008006" key="5">
    <source>
        <dbReference type="Google" id="ProtNLM"/>
    </source>
</evidence>